<dbReference type="RefSeq" id="WP_054954554.1">
    <property type="nucleotide sequence ID" value="NZ_CTRP01000003.1"/>
</dbReference>
<evidence type="ECO:0000256" key="3">
    <source>
        <dbReference type="ARBA" id="ARBA00022553"/>
    </source>
</evidence>
<keyword evidence="3" id="KW-0597">Phosphoprotein</keyword>
<dbReference type="PROSITE" id="PS50113">
    <property type="entry name" value="PAC"/>
    <property type="match status" value="1"/>
</dbReference>
<dbReference type="InterPro" id="IPR001610">
    <property type="entry name" value="PAC"/>
</dbReference>
<accession>A0A0U1KTP0</accession>
<comment type="catalytic activity">
    <reaction evidence="1">
        <text>ATP + protein L-histidine = ADP + protein N-phospho-L-histidine.</text>
        <dbReference type="EC" id="2.7.13.3"/>
    </reaction>
</comment>
<evidence type="ECO:0000256" key="1">
    <source>
        <dbReference type="ARBA" id="ARBA00000085"/>
    </source>
</evidence>
<evidence type="ECO:0000313" key="8">
    <source>
        <dbReference type="EMBL" id="CQR70786.1"/>
    </source>
</evidence>
<dbReference type="SUPFAM" id="SSF55785">
    <property type="entry name" value="PYP-like sensor domain (PAS domain)"/>
    <property type="match status" value="1"/>
</dbReference>
<dbReference type="GO" id="GO:0004673">
    <property type="term" value="F:protein histidine kinase activity"/>
    <property type="evidence" value="ECO:0007669"/>
    <property type="project" value="UniProtKB-EC"/>
</dbReference>
<reference evidence="9" key="1">
    <citation type="submission" date="2015-03" db="EMBL/GenBank/DDBJ databases">
        <authorList>
            <person name="Nijsse Bart"/>
        </authorList>
    </citation>
    <scope>NUCLEOTIDE SEQUENCE [LARGE SCALE GENOMIC DNA]</scope>
</reference>
<name>A0A0U1KTP0_9FIRM</name>
<evidence type="ECO:0000256" key="2">
    <source>
        <dbReference type="ARBA" id="ARBA00012438"/>
    </source>
</evidence>
<protein>
    <recommendedName>
        <fullName evidence="2">histidine kinase</fullName>
        <ecNumber evidence="2">2.7.13.3</ecNumber>
    </recommendedName>
</protein>
<dbReference type="Gene3D" id="2.10.70.100">
    <property type="match status" value="1"/>
</dbReference>
<evidence type="ECO:0000259" key="6">
    <source>
        <dbReference type="PROSITE" id="PS50112"/>
    </source>
</evidence>
<keyword evidence="9" id="KW-1185">Reference proteome</keyword>
<dbReference type="CDD" id="cd00130">
    <property type="entry name" value="PAS"/>
    <property type="match status" value="1"/>
</dbReference>
<dbReference type="Proteomes" id="UP000049855">
    <property type="component" value="Unassembled WGS sequence"/>
</dbReference>
<dbReference type="InterPro" id="IPR052162">
    <property type="entry name" value="Sensor_kinase/Photoreceptor"/>
</dbReference>
<dbReference type="SMART" id="SM00086">
    <property type="entry name" value="PAC"/>
    <property type="match status" value="1"/>
</dbReference>
<gene>
    <name evidence="8" type="ORF">SpAn4DRAFT_1764</name>
</gene>
<proteinExistence type="predicted"/>
<dbReference type="InterPro" id="IPR035965">
    <property type="entry name" value="PAS-like_dom_sf"/>
</dbReference>
<dbReference type="PANTHER" id="PTHR43304:SF1">
    <property type="entry name" value="PAC DOMAIN-CONTAINING PROTEIN"/>
    <property type="match status" value="1"/>
</dbReference>
<keyword evidence="5 8" id="KW-0418">Kinase</keyword>
<evidence type="ECO:0000259" key="7">
    <source>
        <dbReference type="PROSITE" id="PS50113"/>
    </source>
</evidence>
<dbReference type="Gene3D" id="3.30.450.20">
    <property type="entry name" value="PAS domain"/>
    <property type="match status" value="1"/>
</dbReference>
<dbReference type="PROSITE" id="PS50112">
    <property type="entry name" value="PAS"/>
    <property type="match status" value="1"/>
</dbReference>
<evidence type="ECO:0000256" key="4">
    <source>
        <dbReference type="ARBA" id="ARBA00022679"/>
    </source>
</evidence>
<sequence>MKDCFWELNDNNVSLNNRKTLYEINHGPILVSRLDREGKLVQVNYNDPSTGIATQKILGKNLTHFCLELQNVNKCKYHLKRAFANAQKEVFQLNVGIHQYHISLLPEIKSSNKEIAFVLAIVYDMTKEQKVLDQLVFHNDKLSASQHSLEMVQKIAKLGYFEWDSSNGIMYCSDQQYKNFGYTPQETAPTVDLFARRIHPDDSAIIKTMLAQIQNAEYSESEFRVLKSDESVGWVYARLNAITNQQGCLTKVLGVTQDITKKNRKNTASPRQKRT</sequence>
<evidence type="ECO:0000313" key="9">
    <source>
        <dbReference type="Proteomes" id="UP000049855"/>
    </source>
</evidence>
<keyword evidence="4" id="KW-0808">Transferase</keyword>
<dbReference type="InterPro" id="IPR000014">
    <property type="entry name" value="PAS"/>
</dbReference>
<feature type="domain" description="PAC" evidence="7">
    <location>
        <begin position="219"/>
        <end position="271"/>
    </location>
</feature>
<feature type="domain" description="PAS" evidence="6">
    <location>
        <begin position="145"/>
        <end position="217"/>
    </location>
</feature>
<organism evidence="8 9">
    <name type="scientific">Sporomusa ovata</name>
    <dbReference type="NCBI Taxonomy" id="2378"/>
    <lineage>
        <taxon>Bacteria</taxon>
        <taxon>Bacillati</taxon>
        <taxon>Bacillota</taxon>
        <taxon>Negativicutes</taxon>
        <taxon>Selenomonadales</taxon>
        <taxon>Sporomusaceae</taxon>
        <taxon>Sporomusa</taxon>
    </lineage>
</organism>
<dbReference type="InterPro" id="IPR013655">
    <property type="entry name" value="PAS_fold_3"/>
</dbReference>
<dbReference type="EMBL" id="CTRP01000003">
    <property type="protein sequence ID" value="CQR70786.1"/>
    <property type="molecule type" value="Genomic_DNA"/>
</dbReference>
<dbReference type="NCBIfam" id="TIGR00229">
    <property type="entry name" value="sensory_box"/>
    <property type="match status" value="1"/>
</dbReference>
<dbReference type="InterPro" id="IPR000700">
    <property type="entry name" value="PAS-assoc_C"/>
</dbReference>
<dbReference type="EC" id="2.7.13.3" evidence="2"/>
<evidence type="ECO:0000256" key="5">
    <source>
        <dbReference type="ARBA" id="ARBA00022777"/>
    </source>
</evidence>
<dbReference type="PANTHER" id="PTHR43304">
    <property type="entry name" value="PHYTOCHROME-LIKE PROTEIN CPH1"/>
    <property type="match status" value="1"/>
</dbReference>
<dbReference type="AlphaFoldDB" id="A0A0U1KTP0"/>
<dbReference type="Pfam" id="PF08447">
    <property type="entry name" value="PAS_3"/>
    <property type="match status" value="1"/>
</dbReference>